<dbReference type="RefSeq" id="WP_215533004.1">
    <property type="nucleotide sequence ID" value="NZ_AP023321.1"/>
</dbReference>
<protein>
    <submittedName>
        <fullName evidence="2">Uncharacterized protein</fullName>
    </submittedName>
</protein>
<dbReference type="KEGG" id="sman:C12CBH8_16410"/>
<dbReference type="EMBL" id="AP023321">
    <property type="protein sequence ID" value="BCI61002.1"/>
    <property type="molecule type" value="Genomic_DNA"/>
</dbReference>
<accession>A0A7I8D5D2</accession>
<feature type="transmembrane region" description="Helical" evidence="1">
    <location>
        <begin position="37"/>
        <end position="55"/>
    </location>
</feature>
<name>A0A7I8D5D2_9FIRM</name>
<feature type="transmembrane region" description="Helical" evidence="1">
    <location>
        <begin position="6"/>
        <end position="25"/>
    </location>
</feature>
<sequence>MWFYLFRLVIMIFVAILVLLCLRFIPRLRQRKTWEKIIGFVAIEIILFVILQYPFENLFFHFETPEEAFTYSHFGATVQTIVEEESCAFVVYSSGSPIVKIDVIEKGDHGWNINRPGAKHKDGYKLWTSTDASNNVKVFSLKMVQSNQSNQLFVVVHRYEFNIPPSDITEVYDNLSSSFQLYTERSDNWYTEYHYTVLDMARLDNDYQIYVEGKPIDPFKDLALDEYM</sequence>
<evidence type="ECO:0000256" key="1">
    <source>
        <dbReference type="SAM" id="Phobius"/>
    </source>
</evidence>
<evidence type="ECO:0000313" key="2">
    <source>
        <dbReference type="EMBL" id="BCI61002.1"/>
    </source>
</evidence>
<proteinExistence type="predicted"/>
<keyword evidence="1" id="KW-0472">Membrane</keyword>
<organism evidence="2 3">
    <name type="scientific">Solibaculum mannosilyticum</name>
    <dbReference type="NCBI Taxonomy" id="2780922"/>
    <lineage>
        <taxon>Bacteria</taxon>
        <taxon>Bacillati</taxon>
        <taxon>Bacillota</taxon>
        <taxon>Clostridia</taxon>
        <taxon>Eubacteriales</taxon>
        <taxon>Oscillospiraceae</taxon>
        <taxon>Solibaculum</taxon>
    </lineage>
</organism>
<reference evidence="3" key="1">
    <citation type="submission" date="2020-07" db="EMBL/GenBank/DDBJ databases">
        <title>Complete genome sequencing of Clostridia bacterium strain 12CBH8.</title>
        <authorList>
            <person name="Sakamoto M."/>
            <person name="Murakami T."/>
            <person name="Mori H."/>
        </authorList>
    </citation>
    <scope>NUCLEOTIDE SEQUENCE [LARGE SCALE GENOMIC DNA]</scope>
    <source>
        <strain evidence="3">12CBH8</strain>
    </source>
</reference>
<gene>
    <name evidence="2" type="ORF">C12CBH8_16410</name>
</gene>
<dbReference type="AlphaFoldDB" id="A0A7I8D5D2"/>
<evidence type="ECO:0000313" key="3">
    <source>
        <dbReference type="Proteomes" id="UP000593890"/>
    </source>
</evidence>
<keyword evidence="1" id="KW-0812">Transmembrane</keyword>
<dbReference type="Proteomes" id="UP000593890">
    <property type="component" value="Chromosome"/>
</dbReference>
<keyword evidence="1" id="KW-1133">Transmembrane helix</keyword>
<keyword evidence="3" id="KW-1185">Reference proteome</keyword>